<dbReference type="InterPro" id="IPR046365">
    <property type="entry name" value="FAM124_dom"/>
</dbReference>
<dbReference type="OrthoDB" id="10023686at2759"/>
<evidence type="ECO:0000313" key="4">
    <source>
        <dbReference type="EMBL" id="PFX33830.1"/>
    </source>
</evidence>
<dbReference type="Proteomes" id="UP000225706">
    <property type="component" value="Unassembled WGS sequence"/>
</dbReference>
<dbReference type="InterPro" id="IPR029068">
    <property type="entry name" value="Glyas_Bleomycin-R_OHBP_Dase"/>
</dbReference>
<evidence type="ECO:0000313" key="5">
    <source>
        <dbReference type="Proteomes" id="UP000225706"/>
    </source>
</evidence>
<comment type="caution">
    <text evidence="4">The sequence shown here is derived from an EMBL/GenBank/DDBJ whole genome shotgun (WGS) entry which is preliminary data.</text>
</comment>
<accession>A0A2B4SY73</accession>
<evidence type="ECO:0000256" key="1">
    <source>
        <dbReference type="ARBA" id="ARBA00006440"/>
    </source>
</evidence>
<name>A0A2B4SY73_STYPI</name>
<evidence type="ECO:0000256" key="2">
    <source>
        <dbReference type="SAM" id="MobiDB-lite"/>
    </source>
</evidence>
<feature type="domain" description="FAM124" evidence="3">
    <location>
        <begin position="114"/>
        <end position="358"/>
    </location>
</feature>
<organism evidence="4 5">
    <name type="scientific">Stylophora pistillata</name>
    <name type="common">Smooth cauliflower coral</name>
    <dbReference type="NCBI Taxonomy" id="50429"/>
    <lineage>
        <taxon>Eukaryota</taxon>
        <taxon>Metazoa</taxon>
        <taxon>Cnidaria</taxon>
        <taxon>Anthozoa</taxon>
        <taxon>Hexacorallia</taxon>
        <taxon>Scleractinia</taxon>
        <taxon>Astrocoeniina</taxon>
        <taxon>Pocilloporidae</taxon>
        <taxon>Stylophora</taxon>
    </lineage>
</organism>
<proteinExistence type="inferred from homology"/>
<protein>
    <submittedName>
        <fullName evidence="4">Protein FAM124B</fullName>
    </submittedName>
</protein>
<dbReference type="AlphaFoldDB" id="A0A2B4SY73"/>
<dbReference type="PANTHER" id="PTHR14715:SF6">
    <property type="entry name" value="FAM124 DOMAIN-CONTAINING PROTEIN"/>
    <property type="match status" value="1"/>
</dbReference>
<keyword evidence="5" id="KW-1185">Reference proteome</keyword>
<dbReference type="Pfam" id="PF15067">
    <property type="entry name" value="FAM124"/>
    <property type="match status" value="1"/>
</dbReference>
<comment type="similarity">
    <text evidence="1">Belongs to the FAM124 family.</text>
</comment>
<feature type="region of interest" description="Disordered" evidence="2">
    <location>
        <begin position="63"/>
        <end position="104"/>
    </location>
</feature>
<reference evidence="5" key="1">
    <citation type="journal article" date="2017" name="bioRxiv">
        <title>Comparative analysis of the genomes of Stylophora pistillata and Acropora digitifera provides evidence for extensive differences between species of corals.</title>
        <authorList>
            <person name="Voolstra C.R."/>
            <person name="Li Y."/>
            <person name="Liew Y.J."/>
            <person name="Baumgarten S."/>
            <person name="Zoccola D."/>
            <person name="Flot J.-F."/>
            <person name="Tambutte S."/>
            <person name="Allemand D."/>
            <person name="Aranda M."/>
        </authorList>
    </citation>
    <scope>NUCLEOTIDE SEQUENCE [LARGE SCALE GENOMIC DNA]</scope>
</reference>
<sequence>MPPKKRSRGRPSLPGLAKVIQLQESVYDLWRARKTTMSFGNTTNSAFVEMLLQCSYNGTRDSGEIFSSSRGSTMPWYDDDDKEGELNLGQTRESQDHGATGPRVDWRERDPYLCTLEIRLPRDEVPKVKSLYSPLLQWIDPTFQLLHIEESNKKSFITWFEQDGPKEKASKSHLSRHHLNTQSLSVVLFLHEESKCQLNAEFAKGYLQSPPWGFHHKIELANPKDMRTVARQDYYGSSPDLPLWTVCSVHYGNEQLRFNIFVKNFEKMKEFYGVLTGCETSASKPGFCSFDLYSQPGLEIKLSLKYSPCLQPHASQLSALNFNIRNVLYIKQKLRLTLIPNGDNTWLARDPDGNAIILSRDENDVCEMGVEGHSTEASDSGQWSETVSEDSSCETCSDTSCTSFSCESGCESVSTRDEDEDSFLV</sequence>
<dbReference type="PANTHER" id="PTHR14715">
    <property type="entry name" value="FAM124 DOMAIN-CONTAINING PROTEIN-RELATED"/>
    <property type="match status" value="1"/>
</dbReference>
<dbReference type="SUPFAM" id="SSF54593">
    <property type="entry name" value="Glyoxalase/Bleomycin resistance protein/Dihydroxybiphenyl dioxygenase"/>
    <property type="match status" value="1"/>
</dbReference>
<dbReference type="EMBL" id="LSMT01000008">
    <property type="protein sequence ID" value="PFX33830.1"/>
    <property type="molecule type" value="Genomic_DNA"/>
</dbReference>
<evidence type="ECO:0000259" key="3">
    <source>
        <dbReference type="Pfam" id="PF15067"/>
    </source>
</evidence>
<dbReference type="InterPro" id="IPR029380">
    <property type="entry name" value="FAM124"/>
</dbReference>
<feature type="compositionally biased region" description="Polar residues" evidence="2">
    <location>
        <begin position="63"/>
        <end position="72"/>
    </location>
</feature>
<gene>
    <name evidence="4" type="primary">FAM124B</name>
    <name evidence="4" type="ORF">AWC38_SpisGene1269</name>
</gene>